<name>A0A8H5G8K0_9AGAR</name>
<proteinExistence type="predicted"/>
<protein>
    <submittedName>
        <fullName evidence="1">Uncharacterized protein</fullName>
    </submittedName>
</protein>
<evidence type="ECO:0000313" key="1">
    <source>
        <dbReference type="EMBL" id="KAF5360255.1"/>
    </source>
</evidence>
<dbReference type="Proteomes" id="UP000559256">
    <property type="component" value="Unassembled WGS sequence"/>
</dbReference>
<evidence type="ECO:0000313" key="2">
    <source>
        <dbReference type="Proteomes" id="UP000559256"/>
    </source>
</evidence>
<dbReference type="AlphaFoldDB" id="A0A8H5G8K0"/>
<reference evidence="1 2" key="1">
    <citation type="journal article" date="2020" name="ISME J.">
        <title>Uncovering the hidden diversity of litter-decomposition mechanisms in mushroom-forming fungi.</title>
        <authorList>
            <person name="Floudas D."/>
            <person name="Bentzer J."/>
            <person name="Ahren D."/>
            <person name="Johansson T."/>
            <person name="Persson P."/>
            <person name="Tunlid A."/>
        </authorList>
    </citation>
    <scope>NUCLEOTIDE SEQUENCE [LARGE SCALE GENOMIC DNA]</scope>
    <source>
        <strain evidence="1 2">CBS 291.85</strain>
    </source>
</reference>
<gene>
    <name evidence="1" type="ORF">D9758_009177</name>
</gene>
<accession>A0A8H5G8K0</accession>
<sequence>MNELIDQILAYALSEKTNRPSWHTSSRDSPLLVSKTFHRIGLGHYYHSIHLSSQQQSLALLAILQSHPDYSPWIKHLSIDSIFESIADILSLCPQLVLLDLSLDAPSHVDLAPFCTALSTLTSLSSLTIRKPASVYLTQPRVRYVLSAVAECVSNGTWQNLREVDMPFKVSSDDSASLASPAALGGMLFPALPPPAPTLAPINPNLPAALPSPTSPTSPGPITFLSQGLSTLPNLRTFSTQLPTVWNEVLLTVSKNDKLEKIVLGSASAPVAPGSRRMSSGSAMPPRVGGVMLSGLYMSEAKKHPRLVDLIKAGTPILRNRSQTMAIRPGLAVSASMPCVTVGGSTSTSSSSASASASSSAGSAAKATATEGSGSASASAYSYPAAASTSASASASNNVETLTIPVSWRRRSSLAI</sequence>
<dbReference type="SUPFAM" id="SSF52047">
    <property type="entry name" value="RNI-like"/>
    <property type="match status" value="1"/>
</dbReference>
<keyword evidence="2" id="KW-1185">Reference proteome</keyword>
<comment type="caution">
    <text evidence="1">The sequence shown here is derived from an EMBL/GenBank/DDBJ whole genome shotgun (WGS) entry which is preliminary data.</text>
</comment>
<dbReference type="EMBL" id="JAACJM010000043">
    <property type="protein sequence ID" value="KAF5360255.1"/>
    <property type="molecule type" value="Genomic_DNA"/>
</dbReference>
<dbReference type="OrthoDB" id="2786563at2759"/>
<organism evidence="1 2">
    <name type="scientific">Tetrapyrgos nigripes</name>
    <dbReference type="NCBI Taxonomy" id="182062"/>
    <lineage>
        <taxon>Eukaryota</taxon>
        <taxon>Fungi</taxon>
        <taxon>Dikarya</taxon>
        <taxon>Basidiomycota</taxon>
        <taxon>Agaricomycotina</taxon>
        <taxon>Agaricomycetes</taxon>
        <taxon>Agaricomycetidae</taxon>
        <taxon>Agaricales</taxon>
        <taxon>Marasmiineae</taxon>
        <taxon>Marasmiaceae</taxon>
        <taxon>Tetrapyrgos</taxon>
    </lineage>
</organism>